<organism evidence="2 3">
    <name type="scientific">Sistotremastrum niveocremeum HHB9708</name>
    <dbReference type="NCBI Taxonomy" id="1314777"/>
    <lineage>
        <taxon>Eukaryota</taxon>
        <taxon>Fungi</taxon>
        <taxon>Dikarya</taxon>
        <taxon>Basidiomycota</taxon>
        <taxon>Agaricomycotina</taxon>
        <taxon>Agaricomycetes</taxon>
        <taxon>Sistotremastrales</taxon>
        <taxon>Sistotremastraceae</taxon>
        <taxon>Sertulicium</taxon>
        <taxon>Sertulicium niveocremeum</taxon>
    </lineage>
</organism>
<keyword evidence="3" id="KW-1185">Reference proteome</keyword>
<dbReference type="Proteomes" id="UP000076722">
    <property type="component" value="Unassembled WGS sequence"/>
</dbReference>
<feature type="region of interest" description="Disordered" evidence="1">
    <location>
        <begin position="45"/>
        <end position="84"/>
    </location>
</feature>
<feature type="compositionally biased region" description="Basic and acidic residues" evidence="1">
    <location>
        <begin position="70"/>
        <end position="80"/>
    </location>
</feature>
<evidence type="ECO:0000256" key="1">
    <source>
        <dbReference type="SAM" id="MobiDB-lite"/>
    </source>
</evidence>
<proteinExistence type="predicted"/>
<name>A0A164NFA4_9AGAM</name>
<gene>
    <name evidence="2" type="ORF">SISNIDRAFT_490891</name>
</gene>
<protein>
    <submittedName>
        <fullName evidence="2">Uncharacterized protein</fullName>
    </submittedName>
</protein>
<evidence type="ECO:0000313" key="3">
    <source>
        <dbReference type="Proteomes" id="UP000076722"/>
    </source>
</evidence>
<dbReference type="EMBL" id="KV419446">
    <property type="protein sequence ID" value="KZS87656.1"/>
    <property type="molecule type" value="Genomic_DNA"/>
</dbReference>
<dbReference type="AlphaFoldDB" id="A0A164NFA4"/>
<evidence type="ECO:0000313" key="2">
    <source>
        <dbReference type="EMBL" id="KZS87656.1"/>
    </source>
</evidence>
<accession>A0A164NFA4</accession>
<reference evidence="2 3" key="1">
    <citation type="journal article" date="2016" name="Mol. Biol. Evol.">
        <title>Comparative Genomics of Early-Diverging Mushroom-Forming Fungi Provides Insights into the Origins of Lignocellulose Decay Capabilities.</title>
        <authorList>
            <person name="Nagy L.G."/>
            <person name="Riley R."/>
            <person name="Tritt A."/>
            <person name="Adam C."/>
            <person name="Daum C."/>
            <person name="Floudas D."/>
            <person name="Sun H."/>
            <person name="Yadav J.S."/>
            <person name="Pangilinan J."/>
            <person name="Larsson K.H."/>
            <person name="Matsuura K."/>
            <person name="Barry K."/>
            <person name="Labutti K."/>
            <person name="Kuo R."/>
            <person name="Ohm R.A."/>
            <person name="Bhattacharya S.S."/>
            <person name="Shirouzu T."/>
            <person name="Yoshinaga Y."/>
            <person name="Martin F.M."/>
            <person name="Grigoriev I.V."/>
            <person name="Hibbett D.S."/>
        </authorList>
    </citation>
    <scope>NUCLEOTIDE SEQUENCE [LARGE SCALE GENOMIC DNA]</scope>
    <source>
        <strain evidence="2 3">HHB9708</strain>
    </source>
</reference>
<sequence>MVIASEVKLESQQFRCPEIPGVEEFKEFEYDKFRGLMHMYASVGTEGGKERGGVITVRYGPPDPESSEPQTRESEVKELEPEQAPVVFESRVRSGFGHLGGNDCDF</sequence>